<reference evidence="3 4" key="1">
    <citation type="submission" date="2018-06" db="EMBL/GenBank/DDBJ databases">
        <title>A transcriptomic atlas of mushroom development highlights an independent origin of complex multicellularity.</title>
        <authorList>
            <consortium name="DOE Joint Genome Institute"/>
            <person name="Krizsan K."/>
            <person name="Almasi E."/>
            <person name="Merenyi Z."/>
            <person name="Sahu N."/>
            <person name="Viragh M."/>
            <person name="Koszo T."/>
            <person name="Mondo S."/>
            <person name="Kiss B."/>
            <person name="Balint B."/>
            <person name="Kues U."/>
            <person name="Barry K."/>
            <person name="Hegedus J.C."/>
            <person name="Henrissat B."/>
            <person name="Johnson J."/>
            <person name="Lipzen A."/>
            <person name="Ohm R."/>
            <person name="Nagy I."/>
            <person name="Pangilinan J."/>
            <person name="Yan J."/>
            <person name="Xiong Y."/>
            <person name="Grigoriev I.V."/>
            <person name="Hibbett D.S."/>
            <person name="Nagy L.G."/>
        </authorList>
    </citation>
    <scope>NUCLEOTIDE SEQUENCE [LARGE SCALE GENOMIC DNA]</scope>
    <source>
        <strain evidence="3 4">SZMC22713</strain>
    </source>
</reference>
<keyword evidence="1" id="KW-0472">Membrane</keyword>
<protein>
    <recommendedName>
        <fullName evidence="2">DUF6533 domain-containing protein</fullName>
    </recommendedName>
</protein>
<dbReference type="VEuPathDB" id="FungiDB:BD410DRAFT_804380"/>
<proteinExistence type="predicted"/>
<evidence type="ECO:0000313" key="3">
    <source>
        <dbReference type="EMBL" id="TDL21187.1"/>
    </source>
</evidence>
<feature type="domain" description="DUF6533" evidence="2">
    <location>
        <begin position="22"/>
        <end position="66"/>
    </location>
</feature>
<evidence type="ECO:0000259" key="2">
    <source>
        <dbReference type="Pfam" id="PF20151"/>
    </source>
</evidence>
<dbReference type="Pfam" id="PF20151">
    <property type="entry name" value="DUF6533"/>
    <property type="match status" value="1"/>
</dbReference>
<organism evidence="3 4">
    <name type="scientific">Rickenella mellea</name>
    <dbReference type="NCBI Taxonomy" id="50990"/>
    <lineage>
        <taxon>Eukaryota</taxon>
        <taxon>Fungi</taxon>
        <taxon>Dikarya</taxon>
        <taxon>Basidiomycota</taxon>
        <taxon>Agaricomycotina</taxon>
        <taxon>Agaricomycetes</taxon>
        <taxon>Hymenochaetales</taxon>
        <taxon>Rickenellaceae</taxon>
        <taxon>Rickenella</taxon>
    </lineage>
</organism>
<accession>A0A4Y7Q0L6</accession>
<evidence type="ECO:0000313" key="4">
    <source>
        <dbReference type="Proteomes" id="UP000294933"/>
    </source>
</evidence>
<keyword evidence="1" id="KW-1133">Transmembrane helix</keyword>
<evidence type="ECO:0000256" key="1">
    <source>
        <dbReference type="SAM" id="Phobius"/>
    </source>
</evidence>
<dbReference type="Proteomes" id="UP000294933">
    <property type="component" value="Unassembled WGS sequence"/>
</dbReference>
<keyword evidence="4" id="KW-1185">Reference proteome</keyword>
<dbReference type="EMBL" id="ML170182">
    <property type="protein sequence ID" value="TDL21187.1"/>
    <property type="molecule type" value="Genomic_DNA"/>
</dbReference>
<feature type="transmembrane region" description="Helical" evidence="1">
    <location>
        <begin position="20"/>
        <end position="37"/>
    </location>
</feature>
<dbReference type="InterPro" id="IPR045340">
    <property type="entry name" value="DUF6533"/>
</dbReference>
<feature type="transmembrane region" description="Helical" evidence="1">
    <location>
        <begin position="114"/>
        <end position="134"/>
    </location>
</feature>
<dbReference type="AlphaFoldDB" id="A0A4Y7Q0L6"/>
<name>A0A4Y7Q0L6_9AGAM</name>
<sequence length="296" mass="32662">MSDAPTLSEISDVFNIFVNSRYATCVAIALIAYDYVLTMDLEINHIWSQPFSGATILYLMNRYGYPLVLALEMVQTCNGIGRATDATTTGIVAVAGRTIFTLRTWAIYLKSWKVLALVGLFAIAKLSMAIISSVTSYEYLFQIACTADVLDVYDNFHEEAGNDKLCNFLALARWLRLLHFIYSPSTSMTDSSKFPTFFQYDYSLEILNAIANIMINHLLLNLRHVSATHSGGGLSQKSLPEVAFASNAIIGNIGAPLTDDPEEFAWAAERATETEHSGPDMVEAESFHGLSSLHEV</sequence>
<gene>
    <name evidence="3" type="ORF">BD410DRAFT_804380</name>
</gene>
<keyword evidence="1" id="KW-0812">Transmembrane</keyword>
<dbReference type="OrthoDB" id="2933315at2759"/>